<evidence type="ECO:0000256" key="1">
    <source>
        <dbReference type="SAM" id="MobiDB-lite"/>
    </source>
</evidence>
<comment type="caution">
    <text evidence="2">The sequence shown here is derived from an EMBL/GenBank/DDBJ whole genome shotgun (WGS) entry which is preliminary data.</text>
</comment>
<name>A0A5M3VXS0_9ACTN</name>
<dbReference type="EMBL" id="BLAD01000041">
    <property type="protein sequence ID" value="GER99862.1"/>
    <property type="molecule type" value="Genomic_DNA"/>
</dbReference>
<organism evidence="2 3">
    <name type="scientific">Acrocarpospora corrugata</name>
    <dbReference type="NCBI Taxonomy" id="35763"/>
    <lineage>
        <taxon>Bacteria</taxon>
        <taxon>Bacillati</taxon>
        <taxon>Actinomycetota</taxon>
        <taxon>Actinomycetes</taxon>
        <taxon>Streptosporangiales</taxon>
        <taxon>Streptosporangiaceae</taxon>
        <taxon>Acrocarpospora</taxon>
    </lineage>
</organism>
<dbReference type="Proteomes" id="UP000334990">
    <property type="component" value="Unassembled WGS sequence"/>
</dbReference>
<keyword evidence="3" id="KW-1185">Reference proteome</keyword>
<reference evidence="2 3" key="1">
    <citation type="submission" date="2019-10" db="EMBL/GenBank/DDBJ databases">
        <title>Whole genome shotgun sequence of Acrocarpospora corrugata NBRC 13972.</title>
        <authorList>
            <person name="Ichikawa N."/>
            <person name="Kimura A."/>
            <person name="Kitahashi Y."/>
            <person name="Komaki H."/>
            <person name="Oguchi A."/>
        </authorList>
    </citation>
    <scope>NUCLEOTIDE SEQUENCE [LARGE SCALE GENOMIC DNA]</scope>
    <source>
        <strain evidence="2 3">NBRC 13972</strain>
    </source>
</reference>
<accession>A0A5M3VXS0</accession>
<evidence type="ECO:0000313" key="3">
    <source>
        <dbReference type="Proteomes" id="UP000334990"/>
    </source>
</evidence>
<gene>
    <name evidence="2" type="ORF">Acor_19260</name>
</gene>
<sequence>MAVTPMPSAPASLPPQVQTVPSFRKAAVVGPPAETWAMSVKSERDGGAPVDRGAVAQLAD</sequence>
<protein>
    <submittedName>
        <fullName evidence="2">Uncharacterized protein</fullName>
    </submittedName>
</protein>
<dbReference type="AlphaFoldDB" id="A0A5M3VXS0"/>
<proteinExistence type="predicted"/>
<evidence type="ECO:0000313" key="2">
    <source>
        <dbReference type="EMBL" id="GER99862.1"/>
    </source>
</evidence>
<feature type="region of interest" description="Disordered" evidence="1">
    <location>
        <begin position="40"/>
        <end position="60"/>
    </location>
</feature>